<dbReference type="PANTHER" id="PTHR10622">
    <property type="entry name" value="HET DOMAIN-CONTAINING PROTEIN"/>
    <property type="match status" value="1"/>
</dbReference>
<dbReference type="OrthoDB" id="674604at2759"/>
<dbReference type="AlphaFoldDB" id="A0A5M3MI87"/>
<comment type="caution">
    <text evidence="2">The sequence shown here is derived from an EMBL/GenBank/DDBJ whole genome shotgun (WGS) entry which is preliminary data.</text>
</comment>
<dbReference type="Pfam" id="PF06985">
    <property type="entry name" value="HET"/>
    <property type="match status" value="1"/>
</dbReference>
<dbReference type="Proteomes" id="UP000053558">
    <property type="component" value="Unassembled WGS sequence"/>
</dbReference>
<keyword evidence="3" id="KW-1185">Reference proteome</keyword>
<name>A0A5M3MI87_CONPW</name>
<evidence type="ECO:0000259" key="1">
    <source>
        <dbReference type="Pfam" id="PF06985"/>
    </source>
</evidence>
<accession>A0A5M3MI87</accession>
<dbReference type="InterPro" id="IPR010730">
    <property type="entry name" value="HET"/>
</dbReference>
<reference evidence="3" key="1">
    <citation type="journal article" date="2012" name="Science">
        <title>The Paleozoic origin of enzymatic lignin decomposition reconstructed from 31 fungal genomes.</title>
        <authorList>
            <person name="Floudas D."/>
            <person name="Binder M."/>
            <person name="Riley R."/>
            <person name="Barry K."/>
            <person name="Blanchette R.A."/>
            <person name="Henrissat B."/>
            <person name="Martinez A.T."/>
            <person name="Otillar R."/>
            <person name="Spatafora J.W."/>
            <person name="Yadav J.S."/>
            <person name="Aerts A."/>
            <person name="Benoit I."/>
            <person name="Boyd A."/>
            <person name="Carlson A."/>
            <person name="Copeland A."/>
            <person name="Coutinho P.M."/>
            <person name="de Vries R.P."/>
            <person name="Ferreira P."/>
            <person name="Findley K."/>
            <person name="Foster B."/>
            <person name="Gaskell J."/>
            <person name="Glotzer D."/>
            <person name="Gorecki P."/>
            <person name="Heitman J."/>
            <person name="Hesse C."/>
            <person name="Hori C."/>
            <person name="Igarashi K."/>
            <person name="Jurgens J.A."/>
            <person name="Kallen N."/>
            <person name="Kersten P."/>
            <person name="Kohler A."/>
            <person name="Kuees U."/>
            <person name="Kumar T.K.A."/>
            <person name="Kuo A."/>
            <person name="LaButti K."/>
            <person name="Larrondo L.F."/>
            <person name="Lindquist E."/>
            <person name="Ling A."/>
            <person name="Lombard V."/>
            <person name="Lucas S."/>
            <person name="Lundell T."/>
            <person name="Martin R."/>
            <person name="McLaughlin D.J."/>
            <person name="Morgenstern I."/>
            <person name="Morin E."/>
            <person name="Murat C."/>
            <person name="Nagy L.G."/>
            <person name="Nolan M."/>
            <person name="Ohm R.A."/>
            <person name="Patyshakuliyeva A."/>
            <person name="Rokas A."/>
            <person name="Ruiz-Duenas F.J."/>
            <person name="Sabat G."/>
            <person name="Salamov A."/>
            <person name="Samejima M."/>
            <person name="Schmutz J."/>
            <person name="Slot J.C."/>
            <person name="St John F."/>
            <person name="Stenlid J."/>
            <person name="Sun H."/>
            <person name="Sun S."/>
            <person name="Syed K."/>
            <person name="Tsang A."/>
            <person name="Wiebenga A."/>
            <person name="Young D."/>
            <person name="Pisabarro A."/>
            <person name="Eastwood D.C."/>
            <person name="Martin F."/>
            <person name="Cullen D."/>
            <person name="Grigoriev I.V."/>
            <person name="Hibbett D.S."/>
        </authorList>
    </citation>
    <scope>NUCLEOTIDE SEQUENCE [LARGE SCALE GENOMIC DNA]</scope>
    <source>
        <strain evidence="3">RWD-64-598 SS2</strain>
    </source>
</reference>
<dbReference type="EMBL" id="JH711582">
    <property type="protein sequence ID" value="EIW78716.1"/>
    <property type="molecule type" value="Genomic_DNA"/>
</dbReference>
<protein>
    <recommendedName>
        <fullName evidence="1">Heterokaryon incompatibility domain-containing protein</fullName>
    </recommendedName>
</protein>
<feature type="non-terminal residue" evidence="2">
    <location>
        <position position="228"/>
    </location>
</feature>
<dbReference type="GeneID" id="19205605"/>
<feature type="domain" description="Heterokaryon incompatibility" evidence="1">
    <location>
        <begin position="23"/>
        <end position="92"/>
    </location>
</feature>
<evidence type="ECO:0000313" key="2">
    <source>
        <dbReference type="EMBL" id="EIW78716.1"/>
    </source>
</evidence>
<organism evidence="2 3">
    <name type="scientific">Coniophora puteana (strain RWD-64-598)</name>
    <name type="common">Brown rot fungus</name>
    <dbReference type="NCBI Taxonomy" id="741705"/>
    <lineage>
        <taxon>Eukaryota</taxon>
        <taxon>Fungi</taxon>
        <taxon>Dikarya</taxon>
        <taxon>Basidiomycota</taxon>
        <taxon>Agaricomycotina</taxon>
        <taxon>Agaricomycetes</taxon>
        <taxon>Agaricomycetidae</taxon>
        <taxon>Boletales</taxon>
        <taxon>Coniophorineae</taxon>
        <taxon>Coniophoraceae</taxon>
        <taxon>Coniophora</taxon>
    </lineage>
</organism>
<dbReference type="RefSeq" id="XP_007771070.1">
    <property type="nucleotide sequence ID" value="XM_007772880.1"/>
</dbReference>
<dbReference type="KEGG" id="cput:CONPUDRAFT_16667"/>
<gene>
    <name evidence="2" type="ORF">CONPUDRAFT_16667</name>
</gene>
<sequence>AHRWSEDEPTFQDFQEVSSAPAETQVKMKGDSTGWAKVVRFCAEARRRGIAFGWADTYCIDKTSSAELDESIRSMFRWYRNSVACFLHLAGTATLGDLEGDEWFKRGWTLQELLAPSRILFFVREWVSLSLLDSEKTAESGIIKRISAITGVSVTELCTFAPSMENVVHKMCWAASRRVTRDEDGAYALMGIFGVSMPIAYGEGGDQAFVRLVEAIMMAGGHPTVLNW</sequence>
<dbReference type="PANTHER" id="PTHR10622:SF10">
    <property type="entry name" value="HET DOMAIN-CONTAINING PROTEIN"/>
    <property type="match status" value="1"/>
</dbReference>
<feature type="non-terminal residue" evidence="2">
    <location>
        <position position="1"/>
    </location>
</feature>
<proteinExistence type="predicted"/>
<evidence type="ECO:0000313" key="3">
    <source>
        <dbReference type="Proteomes" id="UP000053558"/>
    </source>
</evidence>